<evidence type="ECO:0000256" key="2">
    <source>
        <dbReference type="ARBA" id="ARBA00012247"/>
    </source>
</evidence>
<evidence type="ECO:0000256" key="1">
    <source>
        <dbReference type="ARBA" id="ARBA00007277"/>
    </source>
</evidence>
<dbReference type="SUPFAM" id="SSF51695">
    <property type="entry name" value="PLC-like phosphodiesterases"/>
    <property type="match status" value="1"/>
</dbReference>
<dbReference type="InterPro" id="IPR017946">
    <property type="entry name" value="PLC-like_Pdiesterase_TIM-brl"/>
</dbReference>
<proteinExistence type="inferred from homology"/>
<comment type="similarity">
    <text evidence="1">Belongs to the glycerophosphoryl diester phosphodiesterase family.</text>
</comment>
<dbReference type="RefSeq" id="WP_221597080.1">
    <property type="nucleotide sequence ID" value="NZ_JAIGNQ010000001.1"/>
</dbReference>
<keyword evidence="4" id="KW-0319">Glycerol metabolism</keyword>
<evidence type="ECO:0000259" key="7">
    <source>
        <dbReference type="PROSITE" id="PS51704"/>
    </source>
</evidence>
<evidence type="ECO:0000256" key="6">
    <source>
        <dbReference type="ARBA" id="ARBA00047512"/>
    </source>
</evidence>
<comment type="caution">
    <text evidence="8">The sequence shown here is derived from an EMBL/GenBank/DDBJ whole genome shotgun (WGS) entry which is preliminary data.</text>
</comment>
<dbReference type="PROSITE" id="PS51704">
    <property type="entry name" value="GP_PDE"/>
    <property type="match status" value="1"/>
</dbReference>
<name>A0ABS7JCD3_9SPHN</name>
<evidence type="ECO:0000256" key="3">
    <source>
        <dbReference type="ARBA" id="ARBA00022729"/>
    </source>
</evidence>
<dbReference type="InterPro" id="IPR030395">
    <property type="entry name" value="GP_PDE_dom"/>
</dbReference>
<evidence type="ECO:0000256" key="5">
    <source>
        <dbReference type="ARBA" id="ARBA00022801"/>
    </source>
</evidence>
<accession>A0ABS7JCD3</accession>
<keyword evidence="5" id="KW-0378">Hydrolase</keyword>
<keyword evidence="9" id="KW-1185">Reference proteome</keyword>
<dbReference type="Proteomes" id="UP000776651">
    <property type="component" value="Unassembled WGS sequence"/>
</dbReference>
<reference evidence="8 9" key="1">
    <citation type="submission" date="2021-08" db="EMBL/GenBank/DDBJ databases">
        <title>Comparative Genomics Analysis of the Genus Qipengyuania Reveals Extensive Genetic Diversity and Metabolic Versatility, Including the Description of Fifteen Novel Species.</title>
        <authorList>
            <person name="Liu Y."/>
        </authorList>
    </citation>
    <scope>NUCLEOTIDE SEQUENCE [LARGE SCALE GENOMIC DNA]</scope>
    <source>
        <strain evidence="8 9">GH25</strain>
    </source>
</reference>
<organism evidence="8 9">
    <name type="scientific">Qipengyuania pacifica</name>
    <dbReference type="NCBI Taxonomy" id="2860199"/>
    <lineage>
        <taxon>Bacteria</taxon>
        <taxon>Pseudomonadati</taxon>
        <taxon>Pseudomonadota</taxon>
        <taxon>Alphaproteobacteria</taxon>
        <taxon>Sphingomonadales</taxon>
        <taxon>Erythrobacteraceae</taxon>
        <taxon>Qipengyuania</taxon>
    </lineage>
</organism>
<feature type="domain" description="GP-PDE" evidence="7">
    <location>
        <begin position="32"/>
        <end position="348"/>
    </location>
</feature>
<gene>
    <name evidence="8" type="ORF">K3177_03645</name>
</gene>
<dbReference type="Pfam" id="PF03009">
    <property type="entry name" value="GDPD"/>
    <property type="match status" value="1"/>
</dbReference>
<dbReference type="PANTHER" id="PTHR43620:SF7">
    <property type="entry name" value="GLYCEROPHOSPHODIESTER PHOSPHODIESTERASE GDPD5-RELATED"/>
    <property type="match status" value="1"/>
</dbReference>
<dbReference type="EMBL" id="JAIGNQ010000001">
    <property type="protein sequence ID" value="MBX7487601.1"/>
    <property type="molecule type" value="Genomic_DNA"/>
</dbReference>
<dbReference type="PANTHER" id="PTHR43620">
    <property type="entry name" value="GLYCEROPHOSPHORYL DIESTER PHOSPHODIESTERASE"/>
    <property type="match status" value="1"/>
</dbReference>
<dbReference type="EC" id="3.1.4.46" evidence="2"/>
<comment type="catalytic activity">
    <reaction evidence="6">
        <text>a sn-glycero-3-phosphodiester + H2O = an alcohol + sn-glycerol 3-phosphate + H(+)</text>
        <dbReference type="Rhea" id="RHEA:12969"/>
        <dbReference type="ChEBI" id="CHEBI:15377"/>
        <dbReference type="ChEBI" id="CHEBI:15378"/>
        <dbReference type="ChEBI" id="CHEBI:30879"/>
        <dbReference type="ChEBI" id="CHEBI:57597"/>
        <dbReference type="ChEBI" id="CHEBI:83408"/>
        <dbReference type="EC" id="3.1.4.46"/>
    </reaction>
</comment>
<dbReference type="Gene3D" id="3.20.20.190">
    <property type="entry name" value="Phosphatidylinositol (PI) phosphodiesterase"/>
    <property type="match status" value="1"/>
</dbReference>
<sequence>MIRAIFANWPALRSIALLAVLFTALPLQASDFIVIAHRGASGERPEHTLAAYERAIDQGADYIEPDLVVTKDMVLVARHENELSDTTDVAAHEEFADRKRSKTIDGRLVSGWFAEDFTLAELRTLRAKERLPSLRTKNAQFDSLYAIPTFAEILQLVEAKEAETGRRVGIYPELKHPDFLLQQGFDTVDLLVTALRQANLDDAEDAVFIQSFEVGTLRRLDTMVEVPLVLLVTPGSGPADEPALSYDEMLTPAGLAEVAKYADAIGADLRLVFNADGTPTGLAEKVHGAGLKLHGWTLRKENAFLPPALRRGSAENAAGDVPAMVALLRAAGLDGVFTDDPGLVVPAMKAGD</sequence>
<protein>
    <recommendedName>
        <fullName evidence="2">glycerophosphodiester phosphodiesterase</fullName>
        <ecNumber evidence="2">3.1.4.46</ecNumber>
    </recommendedName>
</protein>
<evidence type="ECO:0000313" key="9">
    <source>
        <dbReference type="Proteomes" id="UP000776651"/>
    </source>
</evidence>
<evidence type="ECO:0000256" key="4">
    <source>
        <dbReference type="ARBA" id="ARBA00022798"/>
    </source>
</evidence>
<keyword evidence="3" id="KW-0732">Signal</keyword>
<evidence type="ECO:0000313" key="8">
    <source>
        <dbReference type="EMBL" id="MBX7487601.1"/>
    </source>
</evidence>